<dbReference type="Gene3D" id="3.30.70.2390">
    <property type="match status" value="1"/>
</dbReference>
<dbReference type="OrthoDB" id="4966791at2"/>
<evidence type="ECO:0000259" key="1">
    <source>
        <dbReference type="Pfam" id="PF13399"/>
    </source>
</evidence>
<dbReference type="RefSeq" id="WP_110104860.1">
    <property type="nucleotide sequence ID" value="NZ_JACBZZ010000001.1"/>
</dbReference>
<organism evidence="2 3">
    <name type="scientific">Arthrobacter psychrochitiniphilus</name>
    <dbReference type="NCBI Taxonomy" id="291045"/>
    <lineage>
        <taxon>Bacteria</taxon>
        <taxon>Bacillati</taxon>
        <taxon>Actinomycetota</taxon>
        <taxon>Actinomycetes</taxon>
        <taxon>Micrococcales</taxon>
        <taxon>Micrococcaceae</taxon>
        <taxon>Arthrobacter</taxon>
    </lineage>
</organism>
<dbReference type="AlphaFoldDB" id="A0A2V3DXH6"/>
<protein>
    <recommendedName>
        <fullName evidence="1">LytR/CpsA/Psr regulator C-terminal domain-containing protein</fullName>
    </recommendedName>
</protein>
<accession>A0A2V3DXH6</accession>
<keyword evidence="3" id="KW-1185">Reference proteome</keyword>
<evidence type="ECO:0000313" key="2">
    <source>
        <dbReference type="EMBL" id="PXA69575.1"/>
    </source>
</evidence>
<gene>
    <name evidence="2" type="ORF">CVS29_03305</name>
</gene>
<evidence type="ECO:0000313" key="3">
    <source>
        <dbReference type="Proteomes" id="UP000246303"/>
    </source>
</evidence>
<feature type="domain" description="LytR/CpsA/Psr regulator C-terminal" evidence="1">
    <location>
        <begin position="118"/>
        <end position="202"/>
    </location>
</feature>
<dbReference type="InterPro" id="IPR027381">
    <property type="entry name" value="LytR/CpsA/Psr_C"/>
</dbReference>
<name>A0A2V3DXH6_9MICC</name>
<reference evidence="2 3" key="1">
    <citation type="submission" date="2018-05" db="EMBL/GenBank/DDBJ databases">
        <title>Genetic diversity of glacier-inhabiting Cryobacterium bacteria in China and description of Cryobacterium mengkeensis sp. nov. and Arthrobacter glacialis sp. nov.</title>
        <authorList>
            <person name="Liu Q."/>
            <person name="Xin Y.-H."/>
        </authorList>
    </citation>
    <scope>NUCLEOTIDE SEQUENCE [LARGE SCALE GENOMIC DNA]</scope>
    <source>
        <strain evidence="2 3">GP3</strain>
    </source>
</reference>
<sequence length="204" mass="20829">MSNYPRDEFDAVEENSARHGVHRSSMEAQGRSLMPLMIVGVAALCVGLLAFFIMPKILGNTTPPPLVANQTTAAPTLAPTAPATTAPAATDSATTKPTETPTSTPTAEATPESVVDKSVTVAIFNATGVPGLAARYAGTVQGDGWVVSQSSNWGGQPQNTSVIFYSGLEQKANAVALGGLLNITELVDTAELGLPLAVVLGPGA</sequence>
<proteinExistence type="predicted"/>
<dbReference type="Pfam" id="PF13399">
    <property type="entry name" value="LytR_C"/>
    <property type="match status" value="1"/>
</dbReference>
<comment type="caution">
    <text evidence="2">The sequence shown here is derived from an EMBL/GenBank/DDBJ whole genome shotgun (WGS) entry which is preliminary data.</text>
</comment>
<dbReference type="Proteomes" id="UP000246303">
    <property type="component" value="Unassembled WGS sequence"/>
</dbReference>
<dbReference type="EMBL" id="QHLZ01000001">
    <property type="protein sequence ID" value="PXA69575.1"/>
    <property type="molecule type" value="Genomic_DNA"/>
</dbReference>